<evidence type="ECO:0000256" key="5">
    <source>
        <dbReference type="ARBA" id="ARBA00050026"/>
    </source>
</evidence>
<evidence type="ECO:0000256" key="3">
    <source>
        <dbReference type="ARBA" id="ARBA00023125"/>
    </source>
</evidence>
<dbReference type="InterPro" id="IPR008918">
    <property type="entry name" value="HhH2"/>
</dbReference>
<dbReference type="CDD" id="cd09898">
    <property type="entry name" value="H3TH_53EXO"/>
    <property type="match status" value="1"/>
</dbReference>
<sequence>MNRKHILILDGMALLFRSFFATSFTGQFMRNQAGVPTNAIYGFLKHLTLANKQFCPDTILCCWDLGGKTFRHKLFPQYKANRDEPPLELIPQFQLVKHIVQALGIENISYPGYEADDCIGTLSTRLSKDHKVNILTGDQDLLQLINQNTHVTLLKKGYGNYQVFNQELLELEWGITPKQVIDLKALMGDSADNYPGVKGIGKKTAERLLKDYTSIEQIIENLADLPRGVQTKIKNDLDMLHLSRKLATIFCHVPLPIDSSLAPWKPKYDVIHRSFQELGCSHLTSLVR</sequence>
<evidence type="ECO:0000313" key="8">
    <source>
        <dbReference type="Proteomes" id="UP001597458"/>
    </source>
</evidence>
<comment type="function">
    <text evidence="4">5'-3' exonuclease acting preferentially on double-stranded DNA.</text>
</comment>
<dbReference type="GO" id="GO:0004527">
    <property type="term" value="F:exonuclease activity"/>
    <property type="evidence" value="ECO:0007669"/>
    <property type="project" value="UniProtKB-KW"/>
</dbReference>
<dbReference type="Pfam" id="PF01367">
    <property type="entry name" value="5_3_exonuc"/>
    <property type="match status" value="1"/>
</dbReference>
<keyword evidence="2" id="KW-0378">Hydrolase</keyword>
<dbReference type="InterPro" id="IPR036279">
    <property type="entry name" value="5-3_exonuclease_C_sf"/>
</dbReference>
<evidence type="ECO:0000256" key="2">
    <source>
        <dbReference type="ARBA" id="ARBA00022801"/>
    </source>
</evidence>
<dbReference type="InterPro" id="IPR029060">
    <property type="entry name" value="PIN-like_dom_sf"/>
</dbReference>
<keyword evidence="7" id="KW-0269">Exonuclease</keyword>
<dbReference type="InterPro" id="IPR002421">
    <property type="entry name" value="5-3_exonuclease"/>
</dbReference>
<dbReference type="InterPro" id="IPR038969">
    <property type="entry name" value="FEN"/>
</dbReference>
<keyword evidence="1" id="KW-0540">Nuclease</keyword>
<dbReference type="PANTHER" id="PTHR42646">
    <property type="entry name" value="FLAP ENDONUCLEASE XNI"/>
    <property type="match status" value="1"/>
</dbReference>
<name>A0ABW5PQ55_9BACI</name>
<dbReference type="Pfam" id="PF02739">
    <property type="entry name" value="5_3_exonuc_N"/>
    <property type="match status" value="1"/>
</dbReference>
<comment type="caution">
    <text evidence="7">The sequence shown here is derived from an EMBL/GenBank/DDBJ whole genome shotgun (WGS) entry which is preliminary data.</text>
</comment>
<dbReference type="Gene3D" id="1.10.150.20">
    <property type="entry name" value="5' to 3' exonuclease, C-terminal subdomain"/>
    <property type="match status" value="1"/>
</dbReference>
<evidence type="ECO:0000259" key="6">
    <source>
        <dbReference type="SMART" id="SM00475"/>
    </source>
</evidence>
<evidence type="ECO:0000256" key="4">
    <source>
        <dbReference type="ARBA" id="ARBA00049957"/>
    </source>
</evidence>
<keyword evidence="3" id="KW-0238">DNA-binding</keyword>
<dbReference type="InterPro" id="IPR020045">
    <property type="entry name" value="DNA_polI_H3TH"/>
</dbReference>
<accession>A0ABW5PQ55</accession>
<dbReference type="SUPFAM" id="SSF47807">
    <property type="entry name" value="5' to 3' exonuclease, C-terminal subdomain"/>
    <property type="match status" value="1"/>
</dbReference>
<dbReference type="SMART" id="SM00475">
    <property type="entry name" value="53EXOc"/>
    <property type="match status" value="1"/>
</dbReference>
<organism evidence="7 8">
    <name type="scientific">Terrilactibacillus laevilacticus</name>
    <dbReference type="NCBI Taxonomy" id="1380157"/>
    <lineage>
        <taxon>Bacteria</taxon>
        <taxon>Bacillati</taxon>
        <taxon>Bacillota</taxon>
        <taxon>Bacilli</taxon>
        <taxon>Bacillales</taxon>
        <taxon>Bacillaceae</taxon>
        <taxon>Terrilactibacillus</taxon>
    </lineage>
</organism>
<dbReference type="EMBL" id="JBHUMR010000008">
    <property type="protein sequence ID" value="MFD2617017.1"/>
    <property type="molecule type" value="Genomic_DNA"/>
</dbReference>
<dbReference type="CDD" id="cd09859">
    <property type="entry name" value="PIN_53EXO"/>
    <property type="match status" value="1"/>
</dbReference>
<gene>
    <name evidence="7" type="ORF">ACFSTF_06780</name>
</gene>
<dbReference type="Gene3D" id="3.40.50.1010">
    <property type="entry name" value="5'-nuclease"/>
    <property type="match status" value="1"/>
</dbReference>
<evidence type="ECO:0000256" key="1">
    <source>
        <dbReference type="ARBA" id="ARBA00022722"/>
    </source>
</evidence>
<proteinExistence type="predicted"/>
<reference evidence="8" key="1">
    <citation type="journal article" date="2019" name="Int. J. Syst. Evol. Microbiol.">
        <title>The Global Catalogue of Microorganisms (GCM) 10K type strain sequencing project: providing services to taxonomists for standard genome sequencing and annotation.</title>
        <authorList>
            <consortium name="The Broad Institute Genomics Platform"/>
            <consortium name="The Broad Institute Genome Sequencing Center for Infectious Disease"/>
            <person name="Wu L."/>
            <person name="Ma J."/>
        </authorList>
    </citation>
    <scope>NUCLEOTIDE SEQUENCE [LARGE SCALE GENOMIC DNA]</scope>
    <source>
        <strain evidence="8">TISTR 2241</strain>
    </source>
</reference>
<dbReference type="Proteomes" id="UP001597458">
    <property type="component" value="Unassembled WGS sequence"/>
</dbReference>
<dbReference type="InterPro" id="IPR020046">
    <property type="entry name" value="5-3_exonucl_a-hlix_arch_N"/>
</dbReference>
<dbReference type="SMART" id="SM00279">
    <property type="entry name" value="HhH2"/>
    <property type="match status" value="1"/>
</dbReference>
<evidence type="ECO:0000313" key="7">
    <source>
        <dbReference type="EMBL" id="MFD2617017.1"/>
    </source>
</evidence>
<feature type="domain" description="5'-3' exonuclease" evidence="6">
    <location>
        <begin position="4"/>
        <end position="265"/>
    </location>
</feature>
<dbReference type="RefSeq" id="WP_141189154.1">
    <property type="nucleotide sequence ID" value="NZ_JBHUMR010000008.1"/>
</dbReference>
<protein>
    <recommendedName>
        <fullName evidence="5">5'-3' exonuclease</fullName>
    </recommendedName>
</protein>
<dbReference type="SUPFAM" id="SSF88723">
    <property type="entry name" value="PIN domain-like"/>
    <property type="match status" value="1"/>
</dbReference>
<keyword evidence="8" id="KW-1185">Reference proteome</keyword>
<dbReference type="PANTHER" id="PTHR42646:SF2">
    <property type="entry name" value="5'-3' EXONUCLEASE FAMILY PROTEIN"/>
    <property type="match status" value="1"/>
</dbReference>